<organism evidence="4 5">
    <name type="scientific">Aspergillus calidoustus</name>
    <dbReference type="NCBI Taxonomy" id="454130"/>
    <lineage>
        <taxon>Eukaryota</taxon>
        <taxon>Fungi</taxon>
        <taxon>Dikarya</taxon>
        <taxon>Ascomycota</taxon>
        <taxon>Pezizomycotina</taxon>
        <taxon>Eurotiomycetes</taxon>
        <taxon>Eurotiomycetidae</taxon>
        <taxon>Eurotiales</taxon>
        <taxon>Aspergillaceae</taxon>
        <taxon>Aspergillus</taxon>
        <taxon>Aspergillus subgen. Nidulantes</taxon>
    </lineage>
</organism>
<dbReference type="Pfam" id="PF15979">
    <property type="entry name" value="Glyco_hydro_115"/>
    <property type="match status" value="1"/>
</dbReference>
<reference evidence="5" key="1">
    <citation type="journal article" date="2016" name="Genome Announc.">
        <title>Draft genome sequences of fungus Aspergillus calidoustus.</title>
        <authorList>
            <person name="Horn F."/>
            <person name="Linde J."/>
            <person name="Mattern D.J."/>
            <person name="Walther G."/>
            <person name="Guthke R."/>
            <person name="Scherlach K."/>
            <person name="Martin K."/>
            <person name="Brakhage A.A."/>
            <person name="Petzke L."/>
            <person name="Valiante V."/>
        </authorList>
    </citation>
    <scope>NUCLEOTIDE SEQUENCE [LARGE SCALE GENOMIC DNA]</scope>
    <source>
        <strain evidence="5">SF006504</strain>
    </source>
</reference>
<evidence type="ECO:0000313" key="5">
    <source>
        <dbReference type="Proteomes" id="UP000054771"/>
    </source>
</evidence>
<dbReference type="Gene3D" id="3.20.20.520">
    <property type="entry name" value="Glycosyl hydrolase family 115"/>
    <property type="match status" value="1"/>
</dbReference>
<sequence>MLIPRLVYTALLFVIQLAQCQVVTFNSGPVLASADGPPVNILVAPVEYKGVARAANDLALDFGRVVGVNGSVDRNSTTLSGASRTGVPIIVGTVGTALIDELVQTRKLDISRIKGQWESYVHAVVRNPVKGVSRALVIAGSDRRGTIYGIYDISEKIGVSPWYWWADVPINTKDAIYLGSGNHVQASPSVKYRGIFINDEWELMKWSENNFPKSSTGGVFTGGFHEHLFELLLRLKANYFWPGMKKYNAFYRDDPENGPLADEYGIVMGTSHHEPMTRAYYEQQKLMTGNWDWSTNKNNVAQFMEEGVERSKGWETLYTMGMRGDGDRESPTLNSTQLEEIIQRQQKMIVEYVDKPLEQVGQTWSLYKEVGKYWEAGMNVSELVTLMWTDDNFGNLLRVPTADETKRTGGAGVYYHFGYVGAPRSYEWISSNQLVKAWEQMHFAYQREAREIWIANIQDLKGWEVPMTFFLDMAYDMSSFQTVDSATDWLKRWASREFGADVAHTAAEIYNLHGRLVMRRKYETLSMSPFAFSTVNYNEASNILKEWDDLLTLAQKAYDSLSHDTQGSFFELVLHPVLAGKTVMELYITKHLGDLYKTQLRTSTNSLSKKAQQAFTNDAAITSRYHALYNGKWDRVMSGPHIGYTTTNFPSRNTIPSLSWIRDSDVGDVGILGVAVQGQESDPASAGETITLRPMDPYMPPAESRYLDIFTRRNGTVAYKLETNASYVSIANQTGTLTAPGPSSDVRAVITVDWDQVPRGRSWVSLNLTQESNSSNSTDDSTQPTTSIVLPLSKFSVPRKFTGHVETNNIISIEAEHYTRAESRRGVSYITLPYYGRTLSGVKLWPVTSPSQSAPAGPKLVYNFFSTSNTPRNASLILFLGGSLDFDPERPMEVAFAIGDDVSTIQTKRVLPDYEPGSLPADWDTAVIRGGWNVTAEIEVGPGEQRLNLWLLEPGVVLQKIVLDFGGLEESALGPPESRYIKP</sequence>
<feature type="domain" description="Gylcosyl hydrolase 115 C-terminal" evidence="3">
    <location>
        <begin position="803"/>
        <end position="977"/>
    </location>
</feature>
<dbReference type="InterPro" id="IPR041437">
    <property type="entry name" value="GH115_C"/>
</dbReference>
<keyword evidence="5" id="KW-1185">Reference proteome</keyword>
<dbReference type="PANTHER" id="PTHR37842:SF2">
    <property type="entry name" value="GYLCOSYL HYDROLASE 115 C-TERMINAL DOMAIN-CONTAINING PROTEIN"/>
    <property type="match status" value="1"/>
</dbReference>
<dbReference type="Gene3D" id="1.20.58.2150">
    <property type="match status" value="1"/>
</dbReference>
<evidence type="ECO:0000259" key="3">
    <source>
        <dbReference type="Pfam" id="PF17829"/>
    </source>
</evidence>
<evidence type="ECO:0000256" key="2">
    <source>
        <dbReference type="SAM" id="SignalP"/>
    </source>
</evidence>
<dbReference type="AlphaFoldDB" id="A0A0U5GDY2"/>
<feature type="chain" id="PRO_5006857783" description="Gylcosyl hydrolase 115 C-terminal domain-containing protein" evidence="2">
    <location>
        <begin position="21"/>
        <end position="983"/>
    </location>
</feature>
<dbReference type="GO" id="GO:0016787">
    <property type="term" value="F:hydrolase activity"/>
    <property type="evidence" value="ECO:0007669"/>
    <property type="project" value="UniProtKB-KW"/>
</dbReference>
<name>A0A0U5GDY2_ASPCI</name>
<dbReference type="InterPro" id="IPR029018">
    <property type="entry name" value="Hex-like_dom2"/>
</dbReference>
<dbReference type="EMBL" id="CDMC01000016">
    <property type="protein sequence ID" value="CEL09859.1"/>
    <property type="molecule type" value="Genomic_DNA"/>
</dbReference>
<dbReference type="OMA" id="PAMWNGM"/>
<dbReference type="Gene3D" id="2.60.120.1620">
    <property type="match status" value="1"/>
</dbReference>
<dbReference type="PANTHER" id="PTHR37842">
    <property type="match status" value="1"/>
</dbReference>
<evidence type="ECO:0000313" key="4">
    <source>
        <dbReference type="EMBL" id="CEL09859.1"/>
    </source>
</evidence>
<dbReference type="OrthoDB" id="4849794at2759"/>
<dbReference type="InterPro" id="IPR031924">
    <property type="entry name" value="GH115"/>
</dbReference>
<protein>
    <recommendedName>
        <fullName evidence="3">Gylcosyl hydrolase 115 C-terminal domain-containing protein</fullName>
    </recommendedName>
</protein>
<keyword evidence="1" id="KW-0378">Hydrolase</keyword>
<dbReference type="InterPro" id="IPR042301">
    <property type="entry name" value="GH115_sf"/>
</dbReference>
<gene>
    <name evidence="4" type="ORF">ASPCAL12988</name>
</gene>
<dbReference type="Gene3D" id="3.30.379.10">
    <property type="entry name" value="Chitobiase/beta-hexosaminidase domain 2-like"/>
    <property type="match status" value="1"/>
</dbReference>
<dbReference type="STRING" id="454130.A0A0U5GDY2"/>
<evidence type="ECO:0000256" key="1">
    <source>
        <dbReference type="ARBA" id="ARBA00022801"/>
    </source>
</evidence>
<accession>A0A0U5GDY2</accession>
<dbReference type="Pfam" id="PF17829">
    <property type="entry name" value="GH115_C"/>
    <property type="match status" value="1"/>
</dbReference>
<feature type="signal peptide" evidence="2">
    <location>
        <begin position="1"/>
        <end position="20"/>
    </location>
</feature>
<proteinExistence type="predicted"/>
<dbReference type="Proteomes" id="UP000054771">
    <property type="component" value="Unassembled WGS sequence"/>
</dbReference>
<keyword evidence="2" id="KW-0732">Signal</keyword>